<dbReference type="PANTHER" id="PTHR46344:SF27">
    <property type="entry name" value="KELCH REPEAT SUPERFAMILY PROTEIN"/>
    <property type="match status" value="1"/>
</dbReference>
<organism evidence="4 5">
    <name type="scientific">Micromonospora inositola</name>
    <dbReference type="NCBI Taxonomy" id="47865"/>
    <lineage>
        <taxon>Bacteria</taxon>
        <taxon>Bacillati</taxon>
        <taxon>Actinomycetota</taxon>
        <taxon>Actinomycetes</taxon>
        <taxon>Micromonosporales</taxon>
        <taxon>Micromonosporaceae</taxon>
        <taxon>Micromonospora</taxon>
    </lineage>
</organism>
<dbReference type="AlphaFoldDB" id="A0A1C5J6R9"/>
<dbReference type="RefSeq" id="WP_157746409.1">
    <property type="nucleotide sequence ID" value="NZ_LT607754.1"/>
</dbReference>
<sequence length="415" mass="43452">MSWEACGAISDALYCAGGESSSGGATRHTYVYDPHADSWSPAADMPIDLWGSGYTTAEGRLLVSGGVTEHNSVVTNQGFGLDPASDTWTPISNSNNTLYRSGSACGFYKIGGNTGGEDAQNLGSSEVLPGRVDCGETNHVSWLAVNPTTLTLAPGASTTVTVTVDANVPDITQPGTYTAAVVIGTDTPYTTPTVPVSMTVNPPKTWGKITGTVTGPSGALPGATVQINTSLGHYTLRTDASGHYQLWLDVRNNPVAGDLRDRRLSATDDGCKDQKGRGDDAGLRIAEGLVPADREGPGGVTARALSRAAHRGPPFRPVSTGRQGNGAWPDERMPQEFLMNRLDCRGNGCRQQPSQPAPPKLGHLLSAEPRLPSPDPTLSGQSPAAPLGGRDDAAARSRTQRSRPGRVNAWRLTTV</sequence>
<dbReference type="InterPro" id="IPR015915">
    <property type="entry name" value="Kelch-typ_b-propeller"/>
</dbReference>
<gene>
    <name evidence="4" type="ORF">GA0070613_4121</name>
</gene>
<evidence type="ECO:0000256" key="2">
    <source>
        <dbReference type="ARBA" id="ARBA00022737"/>
    </source>
</evidence>
<dbReference type="EMBL" id="LT607754">
    <property type="protein sequence ID" value="SCG66203.1"/>
    <property type="molecule type" value="Genomic_DNA"/>
</dbReference>
<proteinExistence type="predicted"/>
<protein>
    <submittedName>
        <fullName evidence="4">Kelch motif-containing protein</fullName>
    </submittedName>
</protein>
<evidence type="ECO:0000256" key="3">
    <source>
        <dbReference type="SAM" id="MobiDB-lite"/>
    </source>
</evidence>
<keyword evidence="2" id="KW-0677">Repeat</keyword>
<reference evidence="5" key="1">
    <citation type="submission" date="2016-06" db="EMBL/GenBank/DDBJ databases">
        <authorList>
            <person name="Varghese N."/>
            <person name="Submissions Spin"/>
        </authorList>
    </citation>
    <scope>NUCLEOTIDE SEQUENCE [LARGE SCALE GENOMIC DNA]</scope>
    <source>
        <strain evidence="5">DSM 43819</strain>
    </source>
</reference>
<dbReference type="Proteomes" id="UP000198221">
    <property type="component" value="Chromosome I"/>
</dbReference>
<dbReference type="OrthoDB" id="9813435at2"/>
<dbReference type="Gene3D" id="2.120.10.80">
    <property type="entry name" value="Kelch-type beta propeller"/>
    <property type="match status" value="1"/>
</dbReference>
<name>A0A1C5J6R9_9ACTN</name>
<dbReference type="SUPFAM" id="SSF117281">
    <property type="entry name" value="Kelch motif"/>
    <property type="match status" value="1"/>
</dbReference>
<dbReference type="Pfam" id="PF01344">
    <property type="entry name" value="Kelch_1"/>
    <property type="match status" value="1"/>
</dbReference>
<feature type="region of interest" description="Disordered" evidence="3">
    <location>
        <begin position="305"/>
        <end position="328"/>
    </location>
</feature>
<evidence type="ECO:0000313" key="5">
    <source>
        <dbReference type="Proteomes" id="UP000198221"/>
    </source>
</evidence>
<accession>A0A1C5J6R9</accession>
<dbReference type="PANTHER" id="PTHR46344">
    <property type="entry name" value="OS02G0202900 PROTEIN"/>
    <property type="match status" value="1"/>
</dbReference>
<keyword evidence="5" id="KW-1185">Reference proteome</keyword>
<dbReference type="InterPro" id="IPR006652">
    <property type="entry name" value="Kelch_1"/>
</dbReference>
<keyword evidence="1" id="KW-0880">Kelch repeat</keyword>
<feature type="region of interest" description="Disordered" evidence="3">
    <location>
        <begin position="345"/>
        <end position="415"/>
    </location>
</feature>
<evidence type="ECO:0000313" key="4">
    <source>
        <dbReference type="EMBL" id="SCG66203.1"/>
    </source>
</evidence>
<evidence type="ECO:0000256" key="1">
    <source>
        <dbReference type="ARBA" id="ARBA00022441"/>
    </source>
</evidence>